<evidence type="ECO:0000256" key="1">
    <source>
        <dbReference type="SAM" id="Coils"/>
    </source>
</evidence>
<dbReference type="InterPro" id="IPR011598">
    <property type="entry name" value="bHLH_dom"/>
</dbReference>
<evidence type="ECO:0000313" key="4">
    <source>
        <dbReference type="EMBL" id="GAB1315845.1"/>
    </source>
</evidence>
<feature type="region of interest" description="Disordered" evidence="2">
    <location>
        <begin position="138"/>
        <end position="228"/>
    </location>
</feature>
<dbReference type="InterPro" id="IPR052099">
    <property type="entry name" value="Regulatory_TF_Diverse"/>
</dbReference>
<organism evidence="4 5">
    <name type="scientific">Madurella fahalii</name>
    <dbReference type="NCBI Taxonomy" id="1157608"/>
    <lineage>
        <taxon>Eukaryota</taxon>
        <taxon>Fungi</taxon>
        <taxon>Dikarya</taxon>
        <taxon>Ascomycota</taxon>
        <taxon>Pezizomycotina</taxon>
        <taxon>Sordariomycetes</taxon>
        <taxon>Sordariomycetidae</taxon>
        <taxon>Sordariales</taxon>
        <taxon>Sordariales incertae sedis</taxon>
        <taxon>Madurella</taxon>
    </lineage>
</organism>
<dbReference type="RefSeq" id="XP_070917576.1">
    <property type="nucleotide sequence ID" value="XM_071061475.1"/>
</dbReference>
<name>A0ABQ0GDK0_9PEZI</name>
<evidence type="ECO:0000259" key="3">
    <source>
        <dbReference type="PROSITE" id="PS50888"/>
    </source>
</evidence>
<dbReference type="PANTHER" id="PTHR47336">
    <property type="entry name" value="TRANSCRIPTION FACTOR HMS1-RELATED"/>
    <property type="match status" value="1"/>
</dbReference>
<dbReference type="Proteomes" id="UP001628179">
    <property type="component" value="Unassembled WGS sequence"/>
</dbReference>
<protein>
    <submittedName>
        <fullName evidence="4">BHLH domain-containing protein</fullName>
    </submittedName>
</protein>
<reference evidence="4 5" key="1">
    <citation type="submission" date="2024-09" db="EMBL/GenBank/DDBJ databases">
        <title>Itraconazole resistance in Madurella fahalii resulting from another homologue of gene encoding cytochrome P450 14-alpha sterol demethylase (CYP51).</title>
        <authorList>
            <person name="Yoshioka I."/>
            <person name="Fahal A.H."/>
            <person name="Kaneko S."/>
            <person name="Yaguchi T."/>
        </authorList>
    </citation>
    <scope>NUCLEOTIDE SEQUENCE [LARGE SCALE GENOMIC DNA]</scope>
    <source>
        <strain evidence="4 5">IFM 68171</strain>
    </source>
</reference>
<dbReference type="EMBL" id="BAAFSV010000003">
    <property type="protein sequence ID" value="GAB1315845.1"/>
    <property type="molecule type" value="Genomic_DNA"/>
</dbReference>
<feature type="region of interest" description="Disordered" evidence="2">
    <location>
        <begin position="290"/>
        <end position="352"/>
    </location>
</feature>
<proteinExistence type="predicted"/>
<dbReference type="PANTHER" id="PTHR47336:SF2">
    <property type="entry name" value="TRANSCRIPTION FACTOR HMS1-RELATED"/>
    <property type="match status" value="1"/>
</dbReference>
<feature type="region of interest" description="Disordered" evidence="2">
    <location>
        <begin position="55"/>
        <end position="116"/>
    </location>
</feature>
<feature type="compositionally biased region" description="Polar residues" evidence="2">
    <location>
        <begin position="64"/>
        <end position="89"/>
    </location>
</feature>
<dbReference type="Pfam" id="PF00010">
    <property type="entry name" value="HLH"/>
    <property type="match status" value="1"/>
</dbReference>
<feature type="coiled-coil region" evidence="1">
    <location>
        <begin position="403"/>
        <end position="430"/>
    </location>
</feature>
<feature type="compositionally biased region" description="Pro residues" evidence="2">
    <location>
        <begin position="303"/>
        <end position="321"/>
    </location>
</feature>
<dbReference type="InterPro" id="IPR036638">
    <property type="entry name" value="HLH_DNA-bd_sf"/>
</dbReference>
<sequence>MDPDTLRHLEFFSMPNSQTVNPVDQPYLARSSTQAPSIWDTAGVNTDGSLALSPSTAPTSLSLDSGTQPSPLTGLASMSPNLSSASRPGSQIRPVLPARAPRTRDGHERKRSRLSIDTTPLDSVDYWIDFDKDENLSSIPEGFEASRPNVDRKGKAPVTRQHTDPGPPSSTVKGEEFVDDSALDNALSDNDEGFSSLNLGDHLSKIDSAPPQEIPPREGLYSTPLSWERPQPGLRMDSLIGLHSPTLNEAEQRRLIAIAMNPGPSMGGLGSNISMNFGGLNPGVTATFGAGFGGSSTSQGPKPVSPPQPPGAQHRPAPPNVPKKQGSLSEKGKEKPKTGDRTAHNDIERKYRTNLKDKISELRDAVPSLRTISEEGGDDDATQPSRAPKVSKGTVLTKATEYIHWLERRNKQIAQEHRELSRRLQAFEQLLHATARAQYTMPTYSRTLFDPRGFC</sequence>
<accession>A0ABQ0GDK0</accession>
<feature type="region of interest" description="Disordered" evidence="2">
    <location>
        <begin position="368"/>
        <end position="393"/>
    </location>
</feature>
<keyword evidence="1" id="KW-0175">Coiled coil</keyword>
<feature type="compositionally biased region" description="Low complexity" evidence="2">
    <location>
        <begin position="290"/>
        <end position="302"/>
    </location>
</feature>
<dbReference type="Gene3D" id="4.10.280.10">
    <property type="entry name" value="Helix-loop-helix DNA-binding domain"/>
    <property type="match status" value="1"/>
</dbReference>
<evidence type="ECO:0000256" key="2">
    <source>
        <dbReference type="SAM" id="MobiDB-lite"/>
    </source>
</evidence>
<feature type="domain" description="BHLH" evidence="3">
    <location>
        <begin position="339"/>
        <end position="406"/>
    </location>
</feature>
<dbReference type="PROSITE" id="PS50888">
    <property type="entry name" value="BHLH"/>
    <property type="match status" value="1"/>
</dbReference>
<comment type="caution">
    <text evidence="4">The sequence shown here is derived from an EMBL/GenBank/DDBJ whole genome shotgun (WGS) entry which is preliminary data.</text>
</comment>
<dbReference type="SUPFAM" id="SSF47459">
    <property type="entry name" value="HLH, helix-loop-helix DNA-binding domain"/>
    <property type="match status" value="1"/>
</dbReference>
<gene>
    <name evidence="4" type="ORF">MFIFM68171_06055</name>
</gene>
<dbReference type="SMART" id="SM00353">
    <property type="entry name" value="HLH"/>
    <property type="match status" value="1"/>
</dbReference>
<evidence type="ECO:0000313" key="5">
    <source>
        <dbReference type="Proteomes" id="UP001628179"/>
    </source>
</evidence>
<dbReference type="GeneID" id="98176798"/>
<feature type="compositionally biased region" description="Basic and acidic residues" evidence="2">
    <location>
        <begin position="330"/>
        <end position="352"/>
    </location>
</feature>
<keyword evidence="5" id="KW-1185">Reference proteome</keyword>